<evidence type="ECO:0000256" key="5">
    <source>
        <dbReference type="ARBA" id="ARBA00022723"/>
    </source>
</evidence>
<evidence type="ECO:0000256" key="8">
    <source>
        <dbReference type="ARBA" id="ARBA00022840"/>
    </source>
</evidence>
<feature type="domain" description="Pyruvate kinase barrel" evidence="13">
    <location>
        <begin position="241"/>
        <end position="322"/>
    </location>
</feature>
<feature type="domain" description="Pyruvate kinase barrel" evidence="13">
    <location>
        <begin position="431"/>
        <end position="670"/>
    </location>
</feature>
<evidence type="ECO:0000256" key="9">
    <source>
        <dbReference type="ARBA" id="ARBA00022842"/>
    </source>
</evidence>
<dbReference type="NCBIfam" id="NF011314">
    <property type="entry name" value="PRK14725.1"/>
    <property type="match status" value="1"/>
</dbReference>
<dbReference type="Proteomes" id="UP000325466">
    <property type="component" value="Unassembled WGS sequence"/>
</dbReference>
<name>A0ABQ0YIJ8_9NOCA</name>
<evidence type="ECO:0000313" key="14">
    <source>
        <dbReference type="EMBL" id="GES36372.1"/>
    </source>
</evidence>
<evidence type="ECO:0000256" key="12">
    <source>
        <dbReference type="SAM" id="MobiDB-lite"/>
    </source>
</evidence>
<feature type="region of interest" description="Disordered" evidence="12">
    <location>
        <begin position="1"/>
        <end position="48"/>
    </location>
</feature>
<dbReference type="SUPFAM" id="SSF51621">
    <property type="entry name" value="Phosphoenolpyruvate/pyruvate domain"/>
    <property type="match status" value="1"/>
</dbReference>
<evidence type="ECO:0000256" key="4">
    <source>
        <dbReference type="ARBA" id="ARBA00022679"/>
    </source>
</evidence>
<feature type="region of interest" description="Disordered" evidence="12">
    <location>
        <begin position="72"/>
        <end position="109"/>
    </location>
</feature>
<keyword evidence="4" id="KW-0808">Transferase</keyword>
<keyword evidence="11 14" id="KW-0670">Pyruvate</keyword>
<evidence type="ECO:0000313" key="15">
    <source>
        <dbReference type="Proteomes" id="UP000325466"/>
    </source>
</evidence>
<evidence type="ECO:0000256" key="10">
    <source>
        <dbReference type="ARBA" id="ARBA00023152"/>
    </source>
</evidence>
<feature type="compositionally biased region" description="Basic and acidic residues" evidence="12">
    <location>
        <begin position="90"/>
        <end position="105"/>
    </location>
</feature>
<dbReference type="PANTHER" id="PTHR11817">
    <property type="entry name" value="PYRUVATE KINASE"/>
    <property type="match status" value="1"/>
</dbReference>
<keyword evidence="9" id="KW-0460">Magnesium</keyword>
<reference evidence="14 15" key="1">
    <citation type="journal article" date="2018" name="Biodegradation">
        <title>1,4-Dioxane degradation characteristics of Rhodococcus aetherivorans JCM 14343.</title>
        <authorList>
            <person name="Inoue D."/>
            <person name="Tsunoda T."/>
            <person name="Yamamoto N."/>
            <person name="Ike M."/>
            <person name="Sei K."/>
        </authorList>
    </citation>
    <scope>NUCLEOTIDE SEQUENCE [LARGE SCALE GENOMIC DNA]</scope>
    <source>
        <strain evidence="14 15">JCM 14343</strain>
    </source>
</reference>
<dbReference type="SUPFAM" id="SSF50800">
    <property type="entry name" value="PK beta-barrel domain-like"/>
    <property type="match status" value="1"/>
</dbReference>
<comment type="caution">
    <text evidence="14">The sequence shown here is derived from an EMBL/GenBank/DDBJ whole genome shotgun (WGS) entry which is preliminary data.</text>
</comment>
<comment type="similarity">
    <text evidence="2">Belongs to the pyruvate kinase family.</text>
</comment>
<dbReference type="InterPro" id="IPR040442">
    <property type="entry name" value="Pyrv_kinase-like_dom_sf"/>
</dbReference>
<keyword evidence="8" id="KW-0067">ATP-binding</keyword>
<evidence type="ECO:0000256" key="3">
    <source>
        <dbReference type="ARBA" id="ARBA00012142"/>
    </source>
</evidence>
<keyword evidence="6" id="KW-0547">Nucleotide-binding</keyword>
<evidence type="ECO:0000256" key="11">
    <source>
        <dbReference type="ARBA" id="ARBA00023317"/>
    </source>
</evidence>
<keyword evidence="10" id="KW-0324">Glycolysis</keyword>
<dbReference type="Pfam" id="PF00224">
    <property type="entry name" value="PK"/>
    <property type="match status" value="2"/>
</dbReference>
<dbReference type="EMBL" id="BLAH01000060">
    <property type="protein sequence ID" value="GES36372.1"/>
    <property type="molecule type" value="Genomic_DNA"/>
</dbReference>
<dbReference type="InterPro" id="IPR015813">
    <property type="entry name" value="Pyrv/PenolPyrv_kinase-like_dom"/>
</dbReference>
<feature type="compositionally biased region" description="Low complexity" evidence="12">
    <location>
        <begin position="17"/>
        <end position="35"/>
    </location>
</feature>
<proteinExistence type="inferred from homology"/>
<comment type="pathway">
    <text evidence="1">Carbohydrate degradation; glycolysis; pyruvate from D-glyceraldehyde 3-phosphate: step 5/5.</text>
</comment>
<dbReference type="GO" id="GO:0016301">
    <property type="term" value="F:kinase activity"/>
    <property type="evidence" value="ECO:0007669"/>
    <property type="project" value="UniProtKB-KW"/>
</dbReference>
<keyword evidence="7 14" id="KW-0418">Kinase</keyword>
<evidence type="ECO:0000256" key="7">
    <source>
        <dbReference type="ARBA" id="ARBA00022777"/>
    </source>
</evidence>
<evidence type="ECO:0000259" key="13">
    <source>
        <dbReference type="Pfam" id="PF00224"/>
    </source>
</evidence>
<gene>
    <name evidence="14" type="ORF">RAJCM14343_1623</name>
</gene>
<accession>A0ABQ0YIJ8</accession>
<dbReference type="InterPro" id="IPR015793">
    <property type="entry name" value="Pyrv_Knase_brl"/>
</dbReference>
<evidence type="ECO:0000256" key="1">
    <source>
        <dbReference type="ARBA" id="ARBA00004997"/>
    </source>
</evidence>
<organism evidence="14 15">
    <name type="scientific">Rhodococcus aetherivorans</name>
    <dbReference type="NCBI Taxonomy" id="191292"/>
    <lineage>
        <taxon>Bacteria</taxon>
        <taxon>Bacillati</taxon>
        <taxon>Actinomycetota</taxon>
        <taxon>Actinomycetes</taxon>
        <taxon>Mycobacteriales</taxon>
        <taxon>Nocardiaceae</taxon>
        <taxon>Rhodococcus</taxon>
    </lineage>
</organism>
<dbReference type="EC" id="2.7.1.40" evidence="3"/>
<sequence>MRDDDRTARHRIHDGTDVVVEGDAGAVGPDGPEPGQSQGVDPVPPRPQVLGDGLPCPCAEPESGNEDHVCAHDTHPRGCRRRCGSPTRSLPERHCSTGRKPRETPRPYGGRMTGAHGDLAALAAALDELRDGLVAAADADERWAQAHPAHRPGAENLAHYVALRRRDIRDLQSDLAAWGLSSLGRAEAHVLASVDAVRRAVGSLADLPEIDARPCPVDFVTGERLLERHATALLGPVHGGRRTRIMVTLPSEAATDAELVHRIVGAGAELVRINCAHDGPDAWAAMIDHVRRAERAHGRHVAVTMDLAGPKLRTGPVAPGPAVVHAKPERDALGRTVAPVQVRLTRPGPAAAAGEVVVPVTDELWLARRRPGDRIAFRDTRGSKRMLVVTGTAAGDVRTELTDTAYLVPGTRLTAHGDATAVAALPPRERRLTLHVGDELILDPDLTPADPDAHPPRIGCTLPRVFEDTRIGHRIFFDDGRIGGIVEEAAPGRLRIRITDADLRGSRLGTAKGINLPDTELRLPALTDEDLDRLPFVVAHADAVSLSFVRSAADVARLQDRLAELGGARLGVILKVETVAGFENLPSILFAALHSPRVGVMIARGDLAVEAGYGRLAEVQEEILWVCEAAHVPVIWATQVLDTLARTGRPSRAEITDAAASGRAECVMLNKGPYVDHAVRFLDDVLGRMADHQRKKDSLLRRLRAWEEPGVPLR</sequence>
<dbReference type="Gene3D" id="3.20.20.60">
    <property type="entry name" value="Phosphoenolpyruvate-binding domains"/>
    <property type="match status" value="2"/>
</dbReference>
<evidence type="ECO:0000256" key="6">
    <source>
        <dbReference type="ARBA" id="ARBA00022741"/>
    </source>
</evidence>
<keyword evidence="15" id="KW-1185">Reference proteome</keyword>
<evidence type="ECO:0000256" key="2">
    <source>
        <dbReference type="ARBA" id="ARBA00008663"/>
    </source>
</evidence>
<dbReference type="InterPro" id="IPR011037">
    <property type="entry name" value="Pyrv_Knase-like_insert_dom_sf"/>
</dbReference>
<keyword evidence="5" id="KW-0479">Metal-binding</keyword>
<dbReference type="InterPro" id="IPR001697">
    <property type="entry name" value="Pyr_Knase"/>
</dbReference>
<protein>
    <recommendedName>
        <fullName evidence="3">pyruvate kinase</fullName>
        <ecNumber evidence="3">2.7.1.40</ecNumber>
    </recommendedName>
</protein>